<feature type="chain" id="PRO_5046103327" description="DUF1080 domain-containing protein" evidence="1">
    <location>
        <begin position="37"/>
        <end position="1001"/>
    </location>
</feature>
<dbReference type="Pfam" id="PF06439">
    <property type="entry name" value="3keto-disac_hyd"/>
    <property type="match status" value="1"/>
</dbReference>
<keyword evidence="1" id="KW-0732">Signal</keyword>
<dbReference type="Gene3D" id="2.120.10.30">
    <property type="entry name" value="TolB, C-terminal domain"/>
    <property type="match status" value="1"/>
</dbReference>
<evidence type="ECO:0000259" key="3">
    <source>
        <dbReference type="PROSITE" id="PS51820"/>
    </source>
</evidence>
<comment type="caution">
    <text evidence="4">The sequence shown here is derived from an EMBL/GenBank/DDBJ whole genome shotgun (WGS) entry which is preliminary data.</text>
</comment>
<dbReference type="SUPFAM" id="SSF49785">
    <property type="entry name" value="Galactose-binding domain-like"/>
    <property type="match status" value="1"/>
</dbReference>
<dbReference type="EMBL" id="BONX01000057">
    <property type="protein sequence ID" value="GIH00702.1"/>
    <property type="molecule type" value="Genomic_DNA"/>
</dbReference>
<dbReference type="SMART" id="SM00758">
    <property type="entry name" value="PA14"/>
    <property type="match status" value="1"/>
</dbReference>
<evidence type="ECO:0000313" key="4">
    <source>
        <dbReference type="EMBL" id="GIH00702.1"/>
    </source>
</evidence>
<dbReference type="Gene3D" id="2.60.120.260">
    <property type="entry name" value="Galactose-binding domain-like"/>
    <property type="match status" value="1"/>
</dbReference>
<feature type="signal peptide" evidence="1">
    <location>
        <begin position="1"/>
        <end position="36"/>
    </location>
</feature>
<dbReference type="Pfam" id="PF16990">
    <property type="entry name" value="CBM_35"/>
    <property type="match status" value="1"/>
</dbReference>
<dbReference type="InterPro" id="IPR010496">
    <property type="entry name" value="AL/BT2_dom"/>
</dbReference>
<feature type="domain" description="CBM6" evidence="2">
    <location>
        <begin position="678"/>
        <end position="805"/>
    </location>
</feature>
<organism evidence="4 5">
    <name type="scientific">Plantactinospora mayteni</name>
    <dbReference type="NCBI Taxonomy" id="566021"/>
    <lineage>
        <taxon>Bacteria</taxon>
        <taxon>Bacillati</taxon>
        <taxon>Actinomycetota</taxon>
        <taxon>Actinomycetes</taxon>
        <taxon>Micromonosporales</taxon>
        <taxon>Micromonosporaceae</taxon>
        <taxon>Plantactinospora</taxon>
    </lineage>
</organism>
<dbReference type="RefSeq" id="WP_239313839.1">
    <property type="nucleotide sequence ID" value="NZ_BAAAZQ010000030.1"/>
</dbReference>
<dbReference type="PROSITE" id="PS51318">
    <property type="entry name" value="TAT"/>
    <property type="match status" value="1"/>
</dbReference>
<dbReference type="InterPro" id="IPR008979">
    <property type="entry name" value="Galactose-bd-like_sf"/>
</dbReference>
<dbReference type="Gene3D" id="2.60.120.560">
    <property type="entry name" value="Exo-inulinase, domain 1"/>
    <property type="match status" value="1"/>
</dbReference>
<dbReference type="InterPro" id="IPR011658">
    <property type="entry name" value="PA14_dom"/>
</dbReference>
<dbReference type="Pfam" id="PF07691">
    <property type="entry name" value="PA14"/>
    <property type="match status" value="1"/>
</dbReference>
<evidence type="ECO:0000259" key="2">
    <source>
        <dbReference type="PROSITE" id="PS51175"/>
    </source>
</evidence>
<proteinExistence type="predicted"/>
<dbReference type="PANTHER" id="PTHR33546">
    <property type="entry name" value="LARGE, MULTIFUNCTIONAL SECRETED PROTEIN-RELATED"/>
    <property type="match status" value="1"/>
</dbReference>
<protein>
    <recommendedName>
        <fullName evidence="6">DUF1080 domain-containing protein</fullName>
    </recommendedName>
</protein>
<dbReference type="Pfam" id="PF23500">
    <property type="entry name" value="DUF7133"/>
    <property type="match status" value="1"/>
</dbReference>
<gene>
    <name evidence="4" type="ORF">Pma05_72740</name>
</gene>
<dbReference type="InterPro" id="IPR055557">
    <property type="entry name" value="DUF7133"/>
</dbReference>
<dbReference type="PROSITE" id="PS51820">
    <property type="entry name" value="PA14"/>
    <property type="match status" value="1"/>
</dbReference>
<dbReference type="Gene3D" id="3.90.182.10">
    <property type="entry name" value="Toxin - Anthrax Protective Antigen,domain 1"/>
    <property type="match status" value="1"/>
</dbReference>
<reference evidence="4 5" key="1">
    <citation type="submission" date="2021-01" db="EMBL/GenBank/DDBJ databases">
        <title>Whole genome shotgun sequence of Plantactinospora mayteni NBRC 109088.</title>
        <authorList>
            <person name="Komaki H."/>
            <person name="Tamura T."/>
        </authorList>
    </citation>
    <scope>NUCLEOTIDE SEQUENCE [LARGE SCALE GENOMIC DNA]</scope>
    <source>
        <strain evidence="4 5">NBRC 109088</strain>
    </source>
</reference>
<dbReference type="InterPro" id="IPR006311">
    <property type="entry name" value="TAT_signal"/>
</dbReference>
<sequence length="1001" mass="108283">MTAPNRRHPRRRAALAAAGAALATLLAPAAVAPATAAPVAADVPPQEPGVTLRSFDMGVPLSTLCTLKPAQTPNVDKLMPQINWTTTDEFGLSDRFISHVVGNLAAPVDGTYTFRLTSDDGSRLTIGDQRVVDHDGLHGETSKEGSVTLSAGLHPLFVEFFENGGGQVLRLEWRTPGADTFEVVPTAALSTDAGVVRVTAPGWKYCEGATDSAGDGLPLDRVHPGYTLTDLRPEGTQPQVTGMAFMPDGDLVISTWGGTDNATGEVYVVDGVTGQTGPEQVTYRKFAEGLREPQGVAVVDGTVYVSQKHELTALRDTDGDGTADDRRTVATWPWGGNFHEFAFGLLYRDGYFYLNLSVAINLGGATTVPQPAPNRGTSIKVNARTGKITYVAGGLRTPNGIGWGPQGEVLVTDNQGGWLPASKLVEIKQGAFYNHYTTPAGPFDDNPVTRPIVWLPQNEIANSPSTPVLLKQGPYKGQLVVGDVTYGGLQRVFLEKIEGQYQGAVFRHTQGLESGINEVALGPDGALYVGGLGAGGNWGQEGKLSYGLQKLTPTGTSVFEVKQMRASHGGFELEYTEPLSAETAQELADAYQVTQWRYGATSQYGGPKLDLETLDVTRAELSRDRRTVKLKIPGLKENRVVHVRSPRPFSSAGGEELWNTEAWYTLNEIPGRVVQPETFFEAEEGRTVGVGMATDHAAYSGAGFAAGFAQDGSSTRIAVDVPESGKYDLAMRYSNGPNPYSGEKQLSLYVNGDRVEQTVFPSTVTWKEWGTVITTVRLGRGRNVVEYRKEAADSGHVNLDVLAVRPHGKRITLFNGRELTEWQHTDGREPGWTIADGAMTVRNGDLRTVQAFGDFRLHVEFNLPLYPPDVTGQARANSGVYLQDRYEIQVLDSFGINPPQTNDSAAIYLQKAPDVNAALPPERWQTYDIVYRQARYDAAGNKVENPRVTVVWNGVTVHDDVEILGPTGGSRPEGPASGAIRLQDHGNPVQYRNIWVEPLDL</sequence>
<dbReference type="PROSITE" id="PS51175">
    <property type="entry name" value="CBM6"/>
    <property type="match status" value="1"/>
</dbReference>
<dbReference type="SUPFAM" id="SSF50952">
    <property type="entry name" value="Soluble quinoprotein glucose dehydrogenase"/>
    <property type="match status" value="1"/>
</dbReference>
<name>A0ABQ4F1E2_9ACTN</name>
<accession>A0ABQ4F1E2</accession>
<dbReference type="InterPro" id="IPR037524">
    <property type="entry name" value="PA14/GLEYA"/>
</dbReference>
<feature type="domain" description="PA14" evidence="3">
    <location>
        <begin position="45"/>
        <end position="188"/>
    </location>
</feature>
<dbReference type="CDD" id="cd04083">
    <property type="entry name" value="CBM35_Lmo2446-like"/>
    <property type="match status" value="1"/>
</dbReference>
<dbReference type="InterPro" id="IPR005084">
    <property type="entry name" value="CBM6"/>
</dbReference>
<evidence type="ECO:0008006" key="6">
    <source>
        <dbReference type="Google" id="ProtNLM"/>
    </source>
</evidence>
<dbReference type="Proteomes" id="UP000621500">
    <property type="component" value="Unassembled WGS sequence"/>
</dbReference>
<dbReference type="SUPFAM" id="SSF56988">
    <property type="entry name" value="Anthrax protective antigen"/>
    <property type="match status" value="1"/>
</dbReference>
<dbReference type="InterPro" id="IPR011042">
    <property type="entry name" value="6-blade_b-propeller_TolB-like"/>
</dbReference>
<keyword evidence="5" id="KW-1185">Reference proteome</keyword>
<dbReference type="PANTHER" id="PTHR33546:SF1">
    <property type="entry name" value="LARGE, MULTIFUNCTIONAL SECRETED PROTEIN"/>
    <property type="match status" value="1"/>
</dbReference>
<evidence type="ECO:0000313" key="5">
    <source>
        <dbReference type="Proteomes" id="UP000621500"/>
    </source>
</evidence>
<evidence type="ECO:0000256" key="1">
    <source>
        <dbReference type="SAM" id="SignalP"/>
    </source>
</evidence>
<dbReference type="InterPro" id="IPR011041">
    <property type="entry name" value="Quinoprot_gluc/sorb_DH_b-prop"/>
</dbReference>